<accession>A0A2X0MXF0</accession>
<gene>
    <name evidence="1" type="ORF">BZ3500_MVSOF-1268-A1-R1_CHR4-2G06890</name>
</gene>
<dbReference type="Proteomes" id="UP000249723">
    <property type="component" value="Unassembled WGS sequence"/>
</dbReference>
<protein>
    <submittedName>
        <fullName evidence="1">BZ3500_MvSof-1268-A1-R1_Chr4-2g06890 protein</fullName>
    </submittedName>
</protein>
<organism evidence="1 2">
    <name type="scientific">Microbotryum saponariae</name>
    <dbReference type="NCBI Taxonomy" id="289078"/>
    <lineage>
        <taxon>Eukaryota</taxon>
        <taxon>Fungi</taxon>
        <taxon>Dikarya</taxon>
        <taxon>Basidiomycota</taxon>
        <taxon>Pucciniomycotina</taxon>
        <taxon>Microbotryomycetes</taxon>
        <taxon>Microbotryales</taxon>
        <taxon>Microbotryaceae</taxon>
        <taxon>Microbotryum</taxon>
    </lineage>
</organism>
<evidence type="ECO:0000313" key="1">
    <source>
        <dbReference type="EMBL" id="SCZ96955.1"/>
    </source>
</evidence>
<keyword evidence="2" id="KW-1185">Reference proteome</keyword>
<dbReference type="EMBL" id="FMWP01000092">
    <property type="protein sequence ID" value="SCZ96955.1"/>
    <property type="molecule type" value="Genomic_DNA"/>
</dbReference>
<dbReference type="AlphaFoldDB" id="A0A2X0MXF0"/>
<evidence type="ECO:0000313" key="2">
    <source>
        <dbReference type="Proteomes" id="UP000249723"/>
    </source>
</evidence>
<reference evidence="2" key="1">
    <citation type="submission" date="2016-10" db="EMBL/GenBank/DDBJ databases">
        <authorList>
            <person name="Jeantristanb JTB J.-T."/>
            <person name="Ricardo R."/>
        </authorList>
    </citation>
    <scope>NUCLEOTIDE SEQUENCE [LARGE SCALE GENOMIC DNA]</scope>
</reference>
<name>A0A2X0MXF0_9BASI</name>
<sequence>MPEDSLGAHQAAEEMGTSVGEVIIPFRTVLGLELIGCWRRLRCHFTGFFLFGFGMQRWKSVQRLFRARSTSTGFDAYALWSGRQCRRGGVTGVAGVQTERIKRCNSQAKKDY</sequence>
<proteinExistence type="predicted"/>